<dbReference type="RefSeq" id="WP_321550212.1">
    <property type="nucleotide sequence ID" value="NZ_JAXIVS010000015.1"/>
</dbReference>
<feature type="compositionally biased region" description="Low complexity" evidence="1">
    <location>
        <begin position="22"/>
        <end position="41"/>
    </location>
</feature>
<evidence type="ECO:0000313" key="4">
    <source>
        <dbReference type="Proteomes" id="UP001291309"/>
    </source>
</evidence>
<proteinExistence type="predicted"/>
<evidence type="ECO:0008006" key="5">
    <source>
        <dbReference type="Google" id="ProtNLM"/>
    </source>
</evidence>
<evidence type="ECO:0000256" key="2">
    <source>
        <dbReference type="SAM" id="SignalP"/>
    </source>
</evidence>
<dbReference type="SUPFAM" id="SSF56935">
    <property type="entry name" value="Porins"/>
    <property type="match status" value="1"/>
</dbReference>
<comment type="caution">
    <text evidence="3">The sequence shown here is derived from an EMBL/GenBank/DDBJ whole genome shotgun (WGS) entry which is preliminary data.</text>
</comment>
<feature type="chain" id="PRO_5047259313" description="Porin" evidence="2">
    <location>
        <begin position="24"/>
        <end position="465"/>
    </location>
</feature>
<evidence type="ECO:0000313" key="3">
    <source>
        <dbReference type="EMBL" id="MDY7231498.1"/>
    </source>
</evidence>
<organism evidence="3 4">
    <name type="scientific">Hyalangium rubrum</name>
    <dbReference type="NCBI Taxonomy" id="3103134"/>
    <lineage>
        <taxon>Bacteria</taxon>
        <taxon>Pseudomonadati</taxon>
        <taxon>Myxococcota</taxon>
        <taxon>Myxococcia</taxon>
        <taxon>Myxococcales</taxon>
        <taxon>Cystobacterineae</taxon>
        <taxon>Archangiaceae</taxon>
        <taxon>Hyalangium</taxon>
    </lineage>
</organism>
<name>A0ABU5HDG7_9BACT</name>
<dbReference type="Proteomes" id="UP001291309">
    <property type="component" value="Unassembled WGS sequence"/>
</dbReference>
<keyword evidence="2" id="KW-0732">Signal</keyword>
<feature type="region of interest" description="Disordered" evidence="1">
    <location>
        <begin position="22"/>
        <end position="71"/>
    </location>
</feature>
<evidence type="ECO:0000256" key="1">
    <source>
        <dbReference type="SAM" id="MobiDB-lite"/>
    </source>
</evidence>
<sequence>MSAHPLLAPPLALLLLAAPLAQATQESEAPSSSSEPVADASGVVLPESLPGIAEEPEAPPETPVPTGYTPEEEVEVSPFRISGYVDVGFAKAQGRGSSFHPDDTRVPADYGADAFAPAVNSRGEVASLDASGRFVNGFLPHTVDIGGHGSFLLNTASLDLFYEPGSAPVLVFARAQFLPRFEKGSGGTRLLLQQAFGRVTPFAGNEFTVTLGRFDSVFGIEYLENEAPLRTGITPSLMARYTTGHQLGAKALYRRQLPSINSAVSLNTAVTNGSSRVDSLQTADLSLTGAPYVSARLGYELQLLRLQVKLGLSGQTGARNDQNDAHVRQTQLGADARLTAGWLSLAAEYVRARDGAGTAPGKHTGTGDFFYASSFAVDGFYGTLALALPVERDALRTATVYGRYDRRAAEFHGFGGILTSRFTVGTRLDFWSVLSLKAEYLFNRENAGAPRVDNDVFAASAVYLF</sequence>
<feature type="signal peptide" evidence="2">
    <location>
        <begin position="1"/>
        <end position="23"/>
    </location>
</feature>
<protein>
    <recommendedName>
        <fullName evidence="5">Porin</fullName>
    </recommendedName>
</protein>
<dbReference type="EMBL" id="JAXIVS010000015">
    <property type="protein sequence ID" value="MDY7231498.1"/>
    <property type="molecule type" value="Genomic_DNA"/>
</dbReference>
<accession>A0ABU5HDG7</accession>
<gene>
    <name evidence="3" type="ORF">SYV04_34220</name>
</gene>
<reference evidence="3 4" key="1">
    <citation type="submission" date="2023-12" db="EMBL/GenBank/DDBJ databases">
        <title>the genome sequence of Hyalangium sp. s54d21.</title>
        <authorList>
            <person name="Zhang X."/>
        </authorList>
    </citation>
    <scope>NUCLEOTIDE SEQUENCE [LARGE SCALE GENOMIC DNA]</scope>
    <source>
        <strain evidence="4">s54d21</strain>
    </source>
</reference>
<keyword evidence="4" id="KW-1185">Reference proteome</keyword>